<name>A0A402CY60_9BACT</name>
<dbReference type="AlphaFoldDB" id="A0A402CY60"/>
<proteinExistence type="inferred from homology"/>
<dbReference type="OrthoDB" id="9781575at2"/>
<dbReference type="PANTHER" id="PTHR30572">
    <property type="entry name" value="MEMBRANE COMPONENT OF TRANSPORTER-RELATED"/>
    <property type="match status" value="1"/>
</dbReference>
<comment type="subcellular location">
    <subcellularLocation>
        <location evidence="1">Cell membrane</location>
        <topology evidence="1">Multi-pass membrane protein</topology>
    </subcellularLocation>
</comment>
<dbReference type="InterPro" id="IPR050250">
    <property type="entry name" value="Macrolide_Exporter_MacB"/>
</dbReference>
<dbReference type="Pfam" id="PF02687">
    <property type="entry name" value="FtsX"/>
    <property type="match status" value="1"/>
</dbReference>
<dbReference type="KEGG" id="ccot:CCAX7_34890"/>
<feature type="domain" description="ABC3 transporter permease C-terminal" evidence="7">
    <location>
        <begin position="240"/>
        <end position="356"/>
    </location>
</feature>
<keyword evidence="5" id="KW-0472">Membrane</keyword>
<sequence length="363" mass="39900">MPLGFVIILSVFLIASVVTIVNSIDLTVLTIYNYTRVFTPIIPRSGHLHVSAPIQKQVRAYPETDRVIDNSSFFFNINTVFGRVPFACFGVSDDDRNYLIARGHDRLTSGRLPIAGEPEAIISEGIARNRKVKLGDVIASPTDTGALVSVPEPVHVVGILSGPTWCAFTSKEFTDNALPLVPHSLLVTTRSGNQSDQVAFGDKLFRSLDKVQTQVFSFNSLVKDLRTSLASMYMIMGLVNGMVIFVVALMAGMLSNIYFTQRISEFAVLSAIGLRRSILIWHAISETAILTSIGWILGVIVNFSILSVLRGSVFEPRGMLINPGDLFAYAYTLPIPVCITLFAVATITYRLSRLDPVTIIERR</sequence>
<evidence type="ECO:0000313" key="9">
    <source>
        <dbReference type="Proteomes" id="UP000287394"/>
    </source>
</evidence>
<dbReference type="Proteomes" id="UP000287394">
    <property type="component" value="Chromosome"/>
</dbReference>
<keyword evidence="3" id="KW-0812">Transmembrane</keyword>
<reference evidence="8 9" key="1">
    <citation type="journal article" date="2019" name="Int. J. Syst. Evol. Microbiol.">
        <title>Capsulimonas corticalis gen. nov., sp. nov., an aerobic capsulated bacterium, of a novel bacterial order, Capsulimonadales ord. nov., of the class Armatimonadia of the phylum Armatimonadetes.</title>
        <authorList>
            <person name="Li J."/>
            <person name="Kudo C."/>
            <person name="Tonouchi A."/>
        </authorList>
    </citation>
    <scope>NUCLEOTIDE SEQUENCE [LARGE SCALE GENOMIC DNA]</scope>
    <source>
        <strain evidence="8 9">AX-7</strain>
    </source>
</reference>
<evidence type="ECO:0000256" key="4">
    <source>
        <dbReference type="ARBA" id="ARBA00022989"/>
    </source>
</evidence>
<dbReference type="InterPro" id="IPR003838">
    <property type="entry name" value="ABC3_permease_C"/>
</dbReference>
<dbReference type="RefSeq" id="WP_119322281.1">
    <property type="nucleotide sequence ID" value="NZ_AP025739.1"/>
</dbReference>
<gene>
    <name evidence="8" type="ORF">CCAX7_34890</name>
</gene>
<dbReference type="PANTHER" id="PTHR30572:SF4">
    <property type="entry name" value="ABC TRANSPORTER PERMEASE YTRF"/>
    <property type="match status" value="1"/>
</dbReference>
<evidence type="ECO:0000259" key="7">
    <source>
        <dbReference type="Pfam" id="PF02687"/>
    </source>
</evidence>
<organism evidence="8 9">
    <name type="scientific">Capsulimonas corticalis</name>
    <dbReference type="NCBI Taxonomy" id="2219043"/>
    <lineage>
        <taxon>Bacteria</taxon>
        <taxon>Bacillati</taxon>
        <taxon>Armatimonadota</taxon>
        <taxon>Armatimonadia</taxon>
        <taxon>Capsulimonadales</taxon>
        <taxon>Capsulimonadaceae</taxon>
        <taxon>Capsulimonas</taxon>
    </lineage>
</organism>
<evidence type="ECO:0000256" key="2">
    <source>
        <dbReference type="ARBA" id="ARBA00022475"/>
    </source>
</evidence>
<accession>A0A402CY60</accession>
<dbReference type="EMBL" id="AP025739">
    <property type="protein sequence ID" value="BDI31438.1"/>
    <property type="molecule type" value="Genomic_DNA"/>
</dbReference>
<keyword evidence="9" id="KW-1185">Reference proteome</keyword>
<evidence type="ECO:0000256" key="5">
    <source>
        <dbReference type="ARBA" id="ARBA00023136"/>
    </source>
</evidence>
<evidence type="ECO:0000256" key="6">
    <source>
        <dbReference type="ARBA" id="ARBA00038076"/>
    </source>
</evidence>
<evidence type="ECO:0000256" key="1">
    <source>
        <dbReference type="ARBA" id="ARBA00004651"/>
    </source>
</evidence>
<evidence type="ECO:0000256" key="3">
    <source>
        <dbReference type="ARBA" id="ARBA00022692"/>
    </source>
</evidence>
<keyword evidence="2" id="KW-1003">Cell membrane</keyword>
<evidence type="ECO:0000313" key="8">
    <source>
        <dbReference type="EMBL" id="BDI31438.1"/>
    </source>
</evidence>
<keyword evidence="4" id="KW-1133">Transmembrane helix</keyword>
<dbReference type="GO" id="GO:0005886">
    <property type="term" value="C:plasma membrane"/>
    <property type="evidence" value="ECO:0007669"/>
    <property type="project" value="UniProtKB-SubCell"/>
</dbReference>
<comment type="similarity">
    <text evidence="6">Belongs to the ABC-4 integral membrane protein family.</text>
</comment>
<dbReference type="GO" id="GO:0022857">
    <property type="term" value="F:transmembrane transporter activity"/>
    <property type="evidence" value="ECO:0007669"/>
    <property type="project" value="TreeGrafter"/>
</dbReference>
<protein>
    <recommendedName>
        <fullName evidence="7">ABC3 transporter permease C-terminal domain-containing protein</fullName>
    </recommendedName>
</protein>